<keyword evidence="4" id="KW-1185">Reference proteome</keyword>
<dbReference type="EMBL" id="VIKS01000004">
    <property type="protein sequence ID" value="TQV88108.1"/>
    <property type="molecule type" value="Genomic_DNA"/>
</dbReference>
<evidence type="ECO:0000313" key="3">
    <source>
        <dbReference type="EMBL" id="TQV88108.1"/>
    </source>
</evidence>
<gene>
    <name evidence="3" type="ORF">FLL46_06160</name>
</gene>
<evidence type="ECO:0000256" key="1">
    <source>
        <dbReference type="SAM" id="SignalP"/>
    </source>
</evidence>
<dbReference type="GO" id="GO:0004622">
    <property type="term" value="F:phosphatidylcholine lysophospholipase activity"/>
    <property type="evidence" value="ECO:0007669"/>
    <property type="project" value="TreeGrafter"/>
</dbReference>
<dbReference type="Pfam" id="PF13472">
    <property type="entry name" value="Lipase_GDSL_2"/>
    <property type="match status" value="1"/>
</dbReference>
<sequence>MKIRRLKACTIYLLVIFLASCGSDKLEPLNSNDTILAFGDSLTFGVGAEKNQSYPNALELLTGLSVINAGISGETTSEGVKRFQAELNKHSPKLVVLLEGGNDILRNHNKTITKKNLASMIEMASVYGAKVVLIGVPEKKLFSNSAPFYAELADQYNLAFDDDILADLLRSSEYKSDPIHLNSAGYQKLAEGIYQLLRDNGALQ</sequence>
<dbReference type="Gene3D" id="3.40.50.1110">
    <property type="entry name" value="SGNH hydrolase"/>
    <property type="match status" value="1"/>
</dbReference>
<dbReference type="SUPFAM" id="SSF52266">
    <property type="entry name" value="SGNH hydrolase"/>
    <property type="match status" value="1"/>
</dbReference>
<dbReference type="CDD" id="cd01822">
    <property type="entry name" value="Lysophospholipase_L1_like"/>
    <property type="match status" value="1"/>
</dbReference>
<dbReference type="InterPro" id="IPR013830">
    <property type="entry name" value="SGNH_hydro"/>
</dbReference>
<comment type="caution">
    <text evidence="3">The sequence shown here is derived from an EMBL/GenBank/DDBJ whole genome shotgun (WGS) entry which is preliminary data.</text>
</comment>
<name>A0A545UF68_9GAMM</name>
<evidence type="ECO:0000313" key="4">
    <source>
        <dbReference type="Proteomes" id="UP000315439"/>
    </source>
</evidence>
<reference evidence="3 4" key="1">
    <citation type="submission" date="2019-07" db="EMBL/GenBank/DDBJ databases">
        <title>Draft genome for Aliikangiella sp. M105.</title>
        <authorList>
            <person name="Wang G."/>
        </authorList>
    </citation>
    <scope>NUCLEOTIDE SEQUENCE [LARGE SCALE GENOMIC DNA]</scope>
    <source>
        <strain evidence="3 4">M105</strain>
    </source>
</reference>
<dbReference type="AlphaFoldDB" id="A0A545UF68"/>
<dbReference type="InterPro" id="IPR036514">
    <property type="entry name" value="SGNH_hydro_sf"/>
</dbReference>
<protein>
    <submittedName>
        <fullName evidence="3">Arylesterase</fullName>
    </submittedName>
</protein>
<dbReference type="PROSITE" id="PS51257">
    <property type="entry name" value="PROKAR_LIPOPROTEIN"/>
    <property type="match status" value="1"/>
</dbReference>
<dbReference type="InterPro" id="IPR051532">
    <property type="entry name" value="Ester_Hydrolysis_Enzymes"/>
</dbReference>
<dbReference type="PANTHER" id="PTHR30383:SF24">
    <property type="entry name" value="THIOESTERASE 1_PROTEASE 1_LYSOPHOSPHOLIPASE L1"/>
    <property type="match status" value="1"/>
</dbReference>
<proteinExistence type="predicted"/>
<accession>A0A545UF68</accession>
<keyword evidence="1" id="KW-0732">Signal</keyword>
<dbReference type="PANTHER" id="PTHR30383">
    <property type="entry name" value="THIOESTERASE 1/PROTEASE 1/LYSOPHOSPHOLIPASE L1"/>
    <property type="match status" value="1"/>
</dbReference>
<dbReference type="Proteomes" id="UP000315439">
    <property type="component" value="Unassembled WGS sequence"/>
</dbReference>
<evidence type="ECO:0000259" key="2">
    <source>
        <dbReference type="Pfam" id="PF13472"/>
    </source>
</evidence>
<feature type="domain" description="SGNH hydrolase-type esterase" evidence="2">
    <location>
        <begin position="37"/>
        <end position="187"/>
    </location>
</feature>
<feature type="signal peptide" evidence="1">
    <location>
        <begin position="1"/>
        <end position="21"/>
    </location>
</feature>
<feature type="chain" id="PRO_5022034976" evidence="1">
    <location>
        <begin position="22"/>
        <end position="204"/>
    </location>
</feature>
<dbReference type="RefSeq" id="WP_142892617.1">
    <property type="nucleotide sequence ID" value="NZ_ML660162.1"/>
</dbReference>
<dbReference type="OrthoDB" id="9786188at2"/>
<organism evidence="3 4">
    <name type="scientific">Aliikangiella coralliicola</name>
    <dbReference type="NCBI Taxonomy" id="2592383"/>
    <lineage>
        <taxon>Bacteria</taxon>
        <taxon>Pseudomonadati</taxon>
        <taxon>Pseudomonadota</taxon>
        <taxon>Gammaproteobacteria</taxon>
        <taxon>Oceanospirillales</taxon>
        <taxon>Pleioneaceae</taxon>
        <taxon>Aliikangiella</taxon>
    </lineage>
</organism>